<dbReference type="AlphaFoldDB" id="A0A017TJ65"/>
<feature type="region of interest" description="Disordered" evidence="1">
    <location>
        <begin position="124"/>
        <end position="202"/>
    </location>
</feature>
<accession>A0A017TJ65</accession>
<gene>
    <name evidence="3" type="ORF">CAP_0016</name>
</gene>
<dbReference type="EMBL" id="ASRX01000001">
    <property type="protein sequence ID" value="EYF08932.1"/>
    <property type="molecule type" value="Genomic_DNA"/>
</dbReference>
<protein>
    <recommendedName>
        <fullName evidence="2">Putative zinc-finger domain-containing protein</fullName>
    </recommendedName>
</protein>
<name>A0A017TJ65_9BACT</name>
<feature type="compositionally biased region" description="Basic and acidic residues" evidence="1">
    <location>
        <begin position="164"/>
        <end position="199"/>
    </location>
</feature>
<dbReference type="OrthoDB" id="5516042at2"/>
<sequence length="365" mass="37562">MDCEKFDQHVMDALYDELDELTHAALKRHVESCARCASTLASLRATREAAVLPLEQPPDGLEDRILAAVEVAQRKTPWQRKALRGLAWAGSHAMRPQLAMAALFVLVIGSSLLLLRARPGTTGTVPLRVTERGIPTPDQPDEPAAPAATALPPAAAAPMVAQAETKRAEELRTADSKTYDTGRAAADERQNNAGDKQEADSEGAAGGAAAALAKAQATRASSGCAAALPLYDDVGTSYPGTAAAHTAMLEAARCYKSSGDPNRARELFLALKAVDGYRAEAESELSAAETATQNAAPAAKAAAPGAGAGAGAGRGSYAAPAPARAAAPPSEDRAQKRLAPPAPVQADPSPDQKRAAPPDPASNGY</sequence>
<organism evidence="3 4">
    <name type="scientific">Chondromyces apiculatus DSM 436</name>
    <dbReference type="NCBI Taxonomy" id="1192034"/>
    <lineage>
        <taxon>Bacteria</taxon>
        <taxon>Pseudomonadati</taxon>
        <taxon>Myxococcota</taxon>
        <taxon>Polyangia</taxon>
        <taxon>Polyangiales</taxon>
        <taxon>Polyangiaceae</taxon>
        <taxon>Chondromyces</taxon>
    </lineage>
</organism>
<reference evidence="3 4" key="1">
    <citation type="submission" date="2013-05" db="EMBL/GenBank/DDBJ databases">
        <title>Genome assembly of Chondromyces apiculatus DSM 436.</title>
        <authorList>
            <person name="Sharma G."/>
            <person name="Khatri I."/>
            <person name="Kaur C."/>
            <person name="Mayilraj S."/>
            <person name="Subramanian S."/>
        </authorList>
    </citation>
    <scope>NUCLEOTIDE SEQUENCE [LARGE SCALE GENOMIC DNA]</scope>
    <source>
        <strain evidence="3 4">DSM 436</strain>
    </source>
</reference>
<dbReference type="RefSeq" id="WP_044234601.1">
    <property type="nucleotide sequence ID" value="NZ_ASRX01000001.1"/>
</dbReference>
<feature type="compositionally biased region" description="Low complexity" evidence="1">
    <location>
        <begin position="315"/>
        <end position="329"/>
    </location>
</feature>
<proteinExistence type="predicted"/>
<evidence type="ECO:0000256" key="1">
    <source>
        <dbReference type="SAM" id="MobiDB-lite"/>
    </source>
</evidence>
<dbReference type="Proteomes" id="UP000019678">
    <property type="component" value="Unassembled WGS sequence"/>
</dbReference>
<evidence type="ECO:0000313" key="3">
    <source>
        <dbReference type="EMBL" id="EYF08932.1"/>
    </source>
</evidence>
<keyword evidence="4" id="KW-1185">Reference proteome</keyword>
<feature type="domain" description="Putative zinc-finger" evidence="2">
    <location>
        <begin position="3"/>
        <end position="37"/>
    </location>
</feature>
<comment type="caution">
    <text evidence="3">The sequence shown here is derived from an EMBL/GenBank/DDBJ whole genome shotgun (WGS) entry which is preliminary data.</text>
</comment>
<evidence type="ECO:0000259" key="2">
    <source>
        <dbReference type="Pfam" id="PF13490"/>
    </source>
</evidence>
<dbReference type="Pfam" id="PF13490">
    <property type="entry name" value="zf-HC2"/>
    <property type="match status" value="1"/>
</dbReference>
<feature type="compositionally biased region" description="Low complexity" evidence="1">
    <location>
        <begin position="142"/>
        <end position="163"/>
    </location>
</feature>
<feature type="region of interest" description="Disordered" evidence="1">
    <location>
        <begin position="302"/>
        <end position="365"/>
    </location>
</feature>
<dbReference type="InterPro" id="IPR027383">
    <property type="entry name" value="Znf_put"/>
</dbReference>
<evidence type="ECO:0000313" key="4">
    <source>
        <dbReference type="Proteomes" id="UP000019678"/>
    </source>
</evidence>